<evidence type="ECO:0000313" key="2">
    <source>
        <dbReference type="EMBL" id="JAC66806.1"/>
    </source>
</evidence>
<organism evidence="2">
    <name type="scientific">Tetraselmis sp. GSL018</name>
    <dbReference type="NCBI Taxonomy" id="582737"/>
    <lineage>
        <taxon>Eukaryota</taxon>
        <taxon>Viridiplantae</taxon>
        <taxon>Chlorophyta</taxon>
        <taxon>core chlorophytes</taxon>
        <taxon>Chlorodendrophyceae</taxon>
        <taxon>Chlorodendrales</taxon>
        <taxon>Chlorodendraceae</taxon>
        <taxon>Tetraselmis</taxon>
    </lineage>
</organism>
<accession>A0A061R8H2</accession>
<feature type="domain" description="Hemerythrin-like" evidence="1">
    <location>
        <begin position="43"/>
        <end position="177"/>
    </location>
</feature>
<dbReference type="EMBL" id="GBEZ01019799">
    <property type="protein sequence ID" value="JAC66806.1"/>
    <property type="molecule type" value="Transcribed_RNA"/>
</dbReference>
<protein>
    <recommendedName>
        <fullName evidence="1">Hemerythrin-like domain-containing protein</fullName>
    </recommendedName>
</protein>
<evidence type="ECO:0000259" key="1">
    <source>
        <dbReference type="Pfam" id="PF01814"/>
    </source>
</evidence>
<proteinExistence type="predicted"/>
<dbReference type="Gene3D" id="1.20.120.520">
    <property type="entry name" value="nmb1532 protein domain like"/>
    <property type="match status" value="1"/>
</dbReference>
<dbReference type="CDD" id="cd12108">
    <property type="entry name" value="Hr-like"/>
    <property type="match status" value="1"/>
</dbReference>
<name>A0A061R8H2_9CHLO</name>
<gene>
    <name evidence="2" type="ORF">TSPGSL018_12753</name>
</gene>
<dbReference type="Pfam" id="PF01814">
    <property type="entry name" value="Hemerythrin"/>
    <property type="match status" value="1"/>
</dbReference>
<sequence>RYFQNNKTTMCRFQEVLGLSEKEITQIKAVNETWHISAEDDGWTMAHKGLTTHLKLLQSAFQSCLSILTEKNAVIGVATIAKLWEAVTLFYQNLNHHHLNEEELVFPFLKKRCTFPERMSSDHKEILQLLDIIRTHANELKELQSPSVHLQQPLIREICETIGKLLLINQEHFLEEEEVGLVLLRKYFTEEEYGPVVQKIMESETMEDLAYLLLGAYTSEKDRIRWCKDVARMPSEVIRTALKPALRRLEINVVYPVHDVASGEEPVLSSPEIPAAPKSTPKMKNLFLSCIKCN</sequence>
<dbReference type="AlphaFoldDB" id="A0A061R8H2"/>
<reference evidence="2" key="1">
    <citation type="submission" date="2014-05" db="EMBL/GenBank/DDBJ databases">
        <title>The transcriptome of the halophilic microalga Tetraselmis sp. GSL018 isolated from the Great Salt Lake, Utah.</title>
        <authorList>
            <person name="Jinkerson R.E."/>
            <person name="D'Adamo S."/>
            <person name="Posewitz M.C."/>
        </authorList>
    </citation>
    <scope>NUCLEOTIDE SEQUENCE</scope>
    <source>
        <strain evidence="2">GSL018</strain>
    </source>
</reference>
<feature type="non-terminal residue" evidence="2">
    <location>
        <position position="1"/>
    </location>
</feature>
<dbReference type="InterPro" id="IPR012312">
    <property type="entry name" value="Hemerythrin-like"/>
</dbReference>